<protein>
    <submittedName>
        <fullName evidence="3">Amidohydrolase 2</fullName>
    </submittedName>
</protein>
<keyword evidence="4" id="KW-1185">Reference proteome</keyword>
<dbReference type="SUPFAM" id="SSF51556">
    <property type="entry name" value="Metallo-dependent hydrolases"/>
    <property type="match status" value="1"/>
</dbReference>
<evidence type="ECO:0000313" key="4">
    <source>
        <dbReference type="Proteomes" id="UP000002027"/>
    </source>
</evidence>
<evidence type="ECO:0000256" key="1">
    <source>
        <dbReference type="ARBA" id="ARBA00023239"/>
    </source>
</evidence>
<reference evidence="3 4" key="2">
    <citation type="journal article" date="2010" name="Stand. Genomic Sci.">
        <title>Complete genome sequence of Desulfohalobium retbaense type strain (HR(100)).</title>
        <authorList>
            <person name="Spring S."/>
            <person name="Nolan M."/>
            <person name="Lapidus A."/>
            <person name="Glavina Del Rio T."/>
            <person name="Copeland A."/>
            <person name="Tice H."/>
            <person name="Cheng J.F."/>
            <person name="Lucas S."/>
            <person name="Land M."/>
            <person name="Chen F."/>
            <person name="Bruce D."/>
            <person name="Goodwin L."/>
            <person name="Pitluck S."/>
            <person name="Ivanova N."/>
            <person name="Mavromatis K."/>
            <person name="Mikhailova N."/>
            <person name="Pati A."/>
            <person name="Chen A."/>
            <person name="Palaniappan K."/>
            <person name="Hauser L."/>
            <person name="Chang Y.J."/>
            <person name="Jeffries C.D."/>
            <person name="Munk C."/>
            <person name="Kiss H."/>
            <person name="Chain P."/>
            <person name="Han C."/>
            <person name="Brettin T."/>
            <person name="Detter J.C."/>
            <person name="Schuler E."/>
            <person name="Goker M."/>
            <person name="Rohde M."/>
            <person name="Bristow J."/>
            <person name="Eisen J.A."/>
            <person name="Markowitz V."/>
            <person name="Hugenholtz P."/>
            <person name="Kyrpides N.C."/>
            <person name="Klenk H.P."/>
        </authorList>
    </citation>
    <scope>NUCLEOTIDE SEQUENCE [LARGE SCALE GENOMIC DNA]</scope>
    <source>
        <strain evidence="4">ATCC 49802 / DSM 20745 / S 6022</strain>
    </source>
</reference>
<evidence type="ECO:0000259" key="2">
    <source>
        <dbReference type="Pfam" id="PF04909"/>
    </source>
</evidence>
<dbReference type="KEGG" id="sti:Sthe_0108"/>
<dbReference type="EMBL" id="CP001823">
    <property type="protein sequence ID" value="ACZ37547.1"/>
    <property type="molecule type" value="Genomic_DNA"/>
</dbReference>
<dbReference type="PANTHER" id="PTHR21240:SF28">
    <property type="entry name" value="ISO-OROTATE DECARBOXYLASE (EUROFUNG)"/>
    <property type="match status" value="1"/>
</dbReference>
<dbReference type="PANTHER" id="PTHR21240">
    <property type="entry name" value="2-AMINO-3-CARBOXYLMUCONATE-6-SEMIALDEHYDE DECARBOXYLASE"/>
    <property type="match status" value="1"/>
</dbReference>
<gene>
    <name evidence="3" type="ordered locus">Sthe_0108</name>
</gene>
<organism evidence="3 4">
    <name type="scientific">Sphaerobacter thermophilus (strain ATCC 49802 / DSM 20745 / KCCM 41009 / NCIMB 13125 / S 6022)</name>
    <dbReference type="NCBI Taxonomy" id="479434"/>
    <lineage>
        <taxon>Bacteria</taxon>
        <taxon>Pseudomonadati</taxon>
        <taxon>Thermomicrobiota</taxon>
        <taxon>Thermomicrobia</taxon>
        <taxon>Sphaerobacterales</taxon>
        <taxon>Sphaerobacterineae</taxon>
        <taxon>Sphaerobacteraceae</taxon>
        <taxon>Sphaerobacter</taxon>
    </lineage>
</organism>
<sequence length="326" mass="35693">MRIDAHAHAQPPEYLDALLASGRYESVRDAEGRIVVRERGSRFLTITPQMHHPEQRVAEMDEAGIDMQILSVTTPQVYFLQGQAAVDLARRCNDYLADIVRSYPTRFRALASVPLTADPDAAVREFVRCLDDLGMVGAIIGSNIDGRPIDDPAFDAFYAEADRRATTLFIHPMVPAGIEVMNPYALAPLVGFMFDTTLAVSRLIFSGFFERYPRVKVLVGHLGAAVPYLAGRLDIGWRSYSDCQGIPHPPTEYIRRLYLDTVSFHAPALRCALETVGPDRIVFGSDYPHVIGDVGGAIASIQQALPATTHDGVLGHTAAELFGVSA</sequence>
<dbReference type="STRING" id="479434.Sthe_0108"/>
<dbReference type="InterPro" id="IPR032465">
    <property type="entry name" value="ACMSD"/>
</dbReference>
<dbReference type="Pfam" id="PF04909">
    <property type="entry name" value="Amidohydro_2"/>
    <property type="match status" value="1"/>
</dbReference>
<dbReference type="GO" id="GO:0016831">
    <property type="term" value="F:carboxy-lyase activity"/>
    <property type="evidence" value="ECO:0007669"/>
    <property type="project" value="InterPro"/>
</dbReference>
<keyword evidence="1" id="KW-0456">Lyase</keyword>
<evidence type="ECO:0000313" key="3">
    <source>
        <dbReference type="EMBL" id="ACZ37547.1"/>
    </source>
</evidence>
<dbReference type="GO" id="GO:0005737">
    <property type="term" value="C:cytoplasm"/>
    <property type="evidence" value="ECO:0007669"/>
    <property type="project" value="TreeGrafter"/>
</dbReference>
<dbReference type="RefSeq" id="WP_012870596.1">
    <property type="nucleotide sequence ID" value="NC_013523.1"/>
</dbReference>
<dbReference type="HOGENOM" id="CLU_039329_2_1_0"/>
<dbReference type="GO" id="GO:0016787">
    <property type="term" value="F:hydrolase activity"/>
    <property type="evidence" value="ECO:0007669"/>
    <property type="project" value="UniProtKB-KW"/>
</dbReference>
<keyword evidence="3" id="KW-0378">Hydrolase</keyword>
<reference evidence="4" key="1">
    <citation type="submission" date="2009-11" db="EMBL/GenBank/DDBJ databases">
        <title>The complete chromosome 1 of Sphaerobacter thermophilus DSM 20745.</title>
        <authorList>
            <person name="Lucas S."/>
            <person name="Copeland A."/>
            <person name="Lapidus A."/>
            <person name="Glavina del Rio T."/>
            <person name="Dalin E."/>
            <person name="Tice H."/>
            <person name="Bruce D."/>
            <person name="Goodwin L."/>
            <person name="Pitluck S."/>
            <person name="Kyrpides N."/>
            <person name="Mavromatis K."/>
            <person name="Ivanova N."/>
            <person name="Mikhailova N."/>
            <person name="LaButti K.M."/>
            <person name="Clum A."/>
            <person name="Sun H.I."/>
            <person name="Brettin T."/>
            <person name="Detter J.C."/>
            <person name="Han C."/>
            <person name="Larimer F."/>
            <person name="Land M."/>
            <person name="Hauser L."/>
            <person name="Markowitz V."/>
            <person name="Cheng J.F."/>
            <person name="Hugenholtz P."/>
            <person name="Woyke T."/>
            <person name="Wu D."/>
            <person name="Steenblock K."/>
            <person name="Schneider S."/>
            <person name="Pukall R."/>
            <person name="Goeker M."/>
            <person name="Klenk H.P."/>
            <person name="Eisen J.A."/>
        </authorList>
    </citation>
    <scope>NUCLEOTIDE SEQUENCE [LARGE SCALE GENOMIC DNA]</scope>
    <source>
        <strain evidence="4">ATCC 49802 / DSM 20745 / S 6022</strain>
    </source>
</reference>
<dbReference type="InterPro" id="IPR032466">
    <property type="entry name" value="Metal_Hydrolase"/>
</dbReference>
<dbReference type="InterPro" id="IPR006680">
    <property type="entry name" value="Amidohydro-rel"/>
</dbReference>
<dbReference type="Proteomes" id="UP000002027">
    <property type="component" value="Chromosome 1"/>
</dbReference>
<feature type="domain" description="Amidohydrolase-related" evidence="2">
    <location>
        <begin position="3"/>
        <end position="323"/>
    </location>
</feature>
<accession>D1C5N1</accession>
<dbReference type="InParanoid" id="D1C5N1"/>
<dbReference type="GO" id="GO:0019748">
    <property type="term" value="P:secondary metabolic process"/>
    <property type="evidence" value="ECO:0007669"/>
    <property type="project" value="TreeGrafter"/>
</dbReference>
<dbReference type="eggNOG" id="COG2159">
    <property type="taxonomic scope" value="Bacteria"/>
</dbReference>
<dbReference type="Gene3D" id="3.20.20.140">
    <property type="entry name" value="Metal-dependent hydrolases"/>
    <property type="match status" value="1"/>
</dbReference>
<name>D1C5N1_SPHTD</name>
<proteinExistence type="predicted"/>
<dbReference type="AlphaFoldDB" id="D1C5N1"/>